<dbReference type="RefSeq" id="XP_003169229.1">
    <property type="nucleotide sequence ID" value="XM_003169181.1"/>
</dbReference>
<evidence type="ECO:0000256" key="5">
    <source>
        <dbReference type="ARBA" id="ARBA00022989"/>
    </source>
</evidence>
<keyword evidence="3 7" id="KW-0812">Transmembrane</keyword>
<evidence type="ECO:0000313" key="8">
    <source>
        <dbReference type="EMBL" id="EFQ96852.1"/>
    </source>
</evidence>
<comment type="subcellular location">
    <subcellularLocation>
        <location evidence="1">Endomembrane system</location>
        <topology evidence="1">Multi-pass membrane protein</topology>
    </subcellularLocation>
</comment>
<evidence type="ECO:0000256" key="4">
    <source>
        <dbReference type="ARBA" id="ARBA00022737"/>
    </source>
</evidence>
<name>E4V6Y6_ARTGP</name>
<keyword evidence="5 7" id="KW-1133">Transmembrane helix</keyword>
<feature type="transmembrane region" description="Helical" evidence="7">
    <location>
        <begin position="49"/>
        <end position="66"/>
    </location>
</feature>
<dbReference type="SMART" id="SM00679">
    <property type="entry name" value="CTNS"/>
    <property type="match status" value="2"/>
</dbReference>
<keyword evidence="4" id="KW-0677">Repeat</keyword>
<feature type="transmembrane region" description="Helical" evidence="7">
    <location>
        <begin position="268"/>
        <end position="288"/>
    </location>
</feature>
<dbReference type="GO" id="GO:0000324">
    <property type="term" value="C:fungal-type vacuole"/>
    <property type="evidence" value="ECO:0007669"/>
    <property type="project" value="TreeGrafter"/>
</dbReference>
<dbReference type="OrthoDB" id="75720at2759"/>
<reference evidence="9" key="1">
    <citation type="journal article" date="2012" name="MBio">
        <title>Comparative genome analysis of Trichophyton rubrum and related dermatophytes reveals candidate genes involved in infection.</title>
        <authorList>
            <person name="Martinez D.A."/>
            <person name="Oliver B.G."/>
            <person name="Graeser Y."/>
            <person name="Goldberg J.M."/>
            <person name="Li W."/>
            <person name="Martinez-Rossi N.M."/>
            <person name="Monod M."/>
            <person name="Shelest E."/>
            <person name="Barton R.C."/>
            <person name="Birch E."/>
            <person name="Brakhage A.A."/>
            <person name="Chen Z."/>
            <person name="Gurr S.J."/>
            <person name="Heiman D."/>
            <person name="Heitman J."/>
            <person name="Kosti I."/>
            <person name="Rossi A."/>
            <person name="Saif S."/>
            <person name="Samalova M."/>
            <person name="Saunders C.W."/>
            <person name="Shea T."/>
            <person name="Summerbell R.C."/>
            <person name="Xu J."/>
            <person name="Young S."/>
            <person name="Zeng Q."/>
            <person name="Birren B.W."/>
            <person name="Cuomo C.A."/>
            <person name="White T.C."/>
        </authorList>
    </citation>
    <scope>NUCLEOTIDE SEQUENCE [LARGE SCALE GENOMIC DNA]</scope>
    <source>
        <strain evidence="9">ATCC MYA-4604 / CBS 118893</strain>
    </source>
</reference>
<dbReference type="PANTHER" id="PTHR13131:SF5">
    <property type="entry name" value="CYSTINOSIN"/>
    <property type="match status" value="1"/>
</dbReference>
<dbReference type="EMBL" id="DS989831">
    <property type="protein sequence ID" value="EFQ96852.1"/>
    <property type="molecule type" value="Genomic_DNA"/>
</dbReference>
<dbReference type="AlphaFoldDB" id="E4V6Y6"/>
<feature type="transmembrane region" description="Helical" evidence="7">
    <location>
        <begin position="163"/>
        <end position="185"/>
    </location>
</feature>
<dbReference type="FunCoup" id="E4V6Y6">
    <property type="interactions" value="215"/>
</dbReference>
<dbReference type="InterPro" id="IPR005282">
    <property type="entry name" value="LC_transporter"/>
</dbReference>
<dbReference type="Proteomes" id="UP000002669">
    <property type="component" value="Unassembled WGS sequence"/>
</dbReference>
<feature type="transmembrane region" description="Helical" evidence="7">
    <location>
        <begin position="86"/>
        <end position="105"/>
    </location>
</feature>
<evidence type="ECO:0000256" key="6">
    <source>
        <dbReference type="ARBA" id="ARBA00023136"/>
    </source>
</evidence>
<keyword evidence="9" id="KW-1185">Reference proteome</keyword>
<evidence type="ECO:0000256" key="3">
    <source>
        <dbReference type="ARBA" id="ARBA00022692"/>
    </source>
</evidence>
<keyword evidence="2" id="KW-0813">Transport</keyword>
<dbReference type="OMA" id="LAFAYHG"/>
<dbReference type="HOGENOM" id="CLU_046327_0_1_1"/>
<sequence length="341" mass="39129">MVNWLVKWLTDLLAAELESWPVVIKFILCYDYIYTMYNKPLAQTVSQGLGWTYFLLWTCSFYPQLIHNYRRRSTDGFSLNFTLLNLFGLAAYTIFNGSLLFSPVIRCQYAERHPQSPEPTVQINDFTYAIHGTIICLLIYSQLQWPSLWNFHTIHPSLKVHPFTIWILWCSTGAIALDIIGVSFYSTWTQREWLDIVNTIGNIKVFLTAIKYTPQAVMNWRYQSTEGFSILAVLLDLTGALLSLIQLVLDSSLQGDWSGIINNISKLLLGNITLLFDVVFLVQHYCLYRKRNLQAIKPGLRASEEDPLIPSNSAEGNIDDNTCRSPWRSHSSTLSRSIFSC</sequence>
<accession>E4V6Y6</accession>
<dbReference type="GO" id="GO:0005774">
    <property type="term" value="C:vacuolar membrane"/>
    <property type="evidence" value="ECO:0007669"/>
    <property type="project" value="TreeGrafter"/>
</dbReference>
<evidence type="ECO:0000256" key="1">
    <source>
        <dbReference type="ARBA" id="ARBA00004127"/>
    </source>
</evidence>
<dbReference type="Pfam" id="PF04193">
    <property type="entry name" value="PQ-loop"/>
    <property type="match status" value="2"/>
</dbReference>
<dbReference type="GeneID" id="10024335"/>
<evidence type="ECO:0000313" key="9">
    <source>
        <dbReference type="Proteomes" id="UP000002669"/>
    </source>
</evidence>
<dbReference type="InterPro" id="IPR006603">
    <property type="entry name" value="PQ-loop_rpt"/>
</dbReference>
<dbReference type="PANTHER" id="PTHR13131">
    <property type="entry name" value="CYSTINOSIN"/>
    <property type="match status" value="1"/>
</dbReference>
<gene>
    <name evidence="8" type="ORF">MGYG_08773</name>
</gene>
<feature type="transmembrane region" description="Helical" evidence="7">
    <location>
        <begin position="126"/>
        <end position="143"/>
    </location>
</feature>
<organism evidence="9">
    <name type="scientific">Arthroderma gypseum (strain ATCC MYA-4604 / CBS 118893)</name>
    <name type="common">Microsporum gypseum</name>
    <dbReference type="NCBI Taxonomy" id="535722"/>
    <lineage>
        <taxon>Eukaryota</taxon>
        <taxon>Fungi</taxon>
        <taxon>Dikarya</taxon>
        <taxon>Ascomycota</taxon>
        <taxon>Pezizomycotina</taxon>
        <taxon>Eurotiomycetes</taxon>
        <taxon>Eurotiomycetidae</taxon>
        <taxon>Onygenales</taxon>
        <taxon>Arthrodermataceae</taxon>
        <taxon>Nannizzia</taxon>
    </lineage>
</organism>
<feature type="transmembrane region" description="Helical" evidence="7">
    <location>
        <begin position="228"/>
        <end position="248"/>
    </location>
</feature>
<keyword evidence="6 7" id="KW-0472">Membrane</keyword>
<evidence type="ECO:0000256" key="2">
    <source>
        <dbReference type="ARBA" id="ARBA00022448"/>
    </source>
</evidence>
<evidence type="ECO:0000256" key="7">
    <source>
        <dbReference type="SAM" id="Phobius"/>
    </source>
</evidence>
<dbReference type="eggNOG" id="KOG3145">
    <property type="taxonomic scope" value="Eukaryota"/>
</dbReference>
<dbReference type="VEuPathDB" id="FungiDB:MGYG_08773"/>
<dbReference type="InParanoid" id="E4V6Y6"/>
<dbReference type="Gene3D" id="1.20.1280.290">
    <property type="match status" value="2"/>
</dbReference>
<dbReference type="GO" id="GO:0015184">
    <property type="term" value="F:L-cystine transmembrane transporter activity"/>
    <property type="evidence" value="ECO:0007669"/>
    <property type="project" value="TreeGrafter"/>
</dbReference>
<protein>
    <submittedName>
        <fullName evidence="8">Cystinosin</fullName>
    </submittedName>
</protein>
<dbReference type="GO" id="GO:0012505">
    <property type="term" value="C:endomembrane system"/>
    <property type="evidence" value="ECO:0007669"/>
    <property type="project" value="UniProtKB-SubCell"/>
</dbReference>
<proteinExistence type="predicted"/>